<dbReference type="PANTHER" id="PTHR32322:SF9">
    <property type="entry name" value="AMINO-ACID METABOLITE EFFLUX PUMP-RELATED"/>
    <property type="match status" value="1"/>
</dbReference>
<keyword evidence="3 5" id="KW-1133">Transmembrane helix</keyword>
<feature type="transmembrane region" description="Helical" evidence="5">
    <location>
        <begin position="172"/>
        <end position="194"/>
    </location>
</feature>
<proteinExistence type="predicted"/>
<sequence length="304" mass="31883">MPRALPLSHVLLALAVVAVWGTNFVVIRIGLSHLPPLTFAALRFVFAAFPALLFIRRPAVPWSHLVAYGLLIGAGQFGLLFIAINGFISPGLASLVVQAQVFFTIGLSMAFTGERVRAFQIAALLLSCVGIGVIAANVDATTTPLGLGLILLAAACWAAGNMVAKAGGRVNMVAYVVWSSLFSVPPLIVLSLMFEGWPAIATGLRDAGATTWAAVLWQSVGNSLFGYAAWAWLLSRNPAASITPMALLVPVFGMGASWLWLGEPMPGWKLVAAGLVLGGLAIGLFWPRVAAWREGAARLPSSAA</sequence>
<reference evidence="7" key="2">
    <citation type="submission" date="2020-09" db="EMBL/GenBank/DDBJ databases">
        <authorList>
            <person name="Sun Q."/>
            <person name="Zhou Y."/>
        </authorList>
    </citation>
    <scope>NUCLEOTIDE SEQUENCE</scope>
    <source>
        <strain evidence="7">CGMCC 1.12214</strain>
    </source>
</reference>
<dbReference type="SUPFAM" id="SSF103481">
    <property type="entry name" value="Multidrug resistance efflux transporter EmrE"/>
    <property type="match status" value="2"/>
</dbReference>
<keyword evidence="4 5" id="KW-0472">Membrane</keyword>
<feature type="transmembrane region" description="Helical" evidence="5">
    <location>
        <begin position="267"/>
        <end position="286"/>
    </location>
</feature>
<dbReference type="AlphaFoldDB" id="A0A917I8M4"/>
<reference evidence="7" key="1">
    <citation type="journal article" date="2014" name="Int. J. Syst. Evol. Microbiol.">
        <title>Complete genome sequence of Corynebacterium casei LMG S-19264T (=DSM 44701T), isolated from a smear-ripened cheese.</title>
        <authorList>
            <consortium name="US DOE Joint Genome Institute (JGI-PGF)"/>
            <person name="Walter F."/>
            <person name="Albersmeier A."/>
            <person name="Kalinowski J."/>
            <person name="Ruckert C."/>
        </authorList>
    </citation>
    <scope>NUCLEOTIDE SEQUENCE</scope>
    <source>
        <strain evidence="7">CGMCC 1.12214</strain>
    </source>
</reference>
<dbReference type="GO" id="GO:0016020">
    <property type="term" value="C:membrane"/>
    <property type="evidence" value="ECO:0007669"/>
    <property type="project" value="UniProtKB-SubCell"/>
</dbReference>
<dbReference type="RefSeq" id="WP_188518466.1">
    <property type="nucleotide sequence ID" value="NZ_BMES01000002.1"/>
</dbReference>
<evidence type="ECO:0000313" key="7">
    <source>
        <dbReference type="EMBL" id="GGH23451.1"/>
    </source>
</evidence>
<evidence type="ECO:0000313" key="8">
    <source>
        <dbReference type="Proteomes" id="UP000603912"/>
    </source>
</evidence>
<feature type="transmembrane region" description="Helical" evidence="5">
    <location>
        <begin position="118"/>
        <end position="136"/>
    </location>
</feature>
<accession>A0A917I8M4</accession>
<feature type="domain" description="EamA" evidence="6">
    <location>
        <begin position="145"/>
        <end position="282"/>
    </location>
</feature>
<dbReference type="Proteomes" id="UP000603912">
    <property type="component" value="Unassembled WGS sequence"/>
</dbReference>
<protein>
    <submittedName>
        <fullName evidence="7">Membrane protein</fullName>
    </submittedName>
</protein>
<organism evidence="7 8">
    <name type="scientific">Alsobacter metallidurans</name>
    <dbReference type="NCBI Taxonomy" id="340221"/>
    <lineage>
        <taxon>Bacteria</taxon>
        <taxon>Pseudomonadati</taxon>
        <taxon>Pseudomonadota</taxon>
        <taxon>Alphaproteobacteria</taxon>
        <taxon>Hyphomicrobiales</taxon>
        <taxon>Alsobacteraceae</taxon>
        <taxon>Alsobacter</taxon>
    </lineage>
</organism>
<comment type="subcellular location">
    <subcellularLocation>
        <location evidence="1">Membrane</location>
        <topology evidence="1">Multi-pass membrane protein</topology>
    </subcellularLocation>
</comment>
<feature type="transmembrane region" description="Helical" evidence="5">
    <location>
        <begin position="142"/>
        <end position="160"/>
    </location>
</feature>
<name>A0A917I8M4_9HYPH</name>
<feature type="domain" description="EamA" evidence="6">
    <location>
        <begin position="10"/>
        <end position="134"/>
    </location>
</feature>
<feature type="transmembrane region" description="Helical" evidence="5">
    <location>
        <begin position="214"/>
        <end position="235"/>
    </location>
</feature>
<feature type="transmembrane region" description="Helical" evidence="5">
    <location>
        <begin position="67"/>
        <end position="86"/>
    </location>
</feature>
<keyword evidence="8" id="KW-1185">Reference proteome</keyword>
<feature type="transmembrane region" description="Helical" evidence="5">
    <location>
        <begin position="92"/>
        <end position="111"/>
    </location>
</feature>
<dbReference type="InterPro" id="IPR000620">
    <property type="entry name" value="EamA_dom"/>
</dbReference>
<evidence type="ECO:0000256" key="3">
    <source>
        <dbReference type="ARBA" id="ARBA00022989"/>
    </source>
</evidence>
<dbReference type="EMBL" id="BMES01000002">
    <property type="protein sequence ID" value="GGH23451.1"/>
    <property type="molecule type" value="Genomic_DNA"/>
</dbReference>
<dbReference type="Pfam" id="PF00892">
    <property type="entry name" value="EamA"/>
    <property type="match status" value="2"/>
</dbReference>
<evidence type="ECO:0000259" key="6">
    <source>
        <dbReference type="Pfam" id="PF00892"/>
    </source>
</evidence>
<feature type="transmembrane region" description="Helical" evidence="5">
    <location>
        <begin position="37"/>
        <end position="55"/>
    </location>
</feature>
<dbReference type="PANTHER" id="PTHR32322">
    <property type="entry name" value="INNER MEMBRANE TRANSPORTER"/>
    <property type="match status" value="1"/>
</dbReference>
<gene>
    <name evidence="7" type="ORF">GCM10007036_29230</name>
</gene>
<evidence type="ECO:0000256" key="5">
    <source>
        <dbReference type="SAM" id="Phobius"/>
    </source>
</evidence>
<evidence type="ECO:0000256" key="2">
    <source>
        <dbReference type="ARBA" id="ARBA00022692"/>
    </source>
</evidence>
<dbReference type="InterPro" id="IPR037185">
    <property type="entry name" value="EmrE-like"/>
</dbReference>
<comment type="caution">
    <text evidence="7">The sequence shown here is derived from an EMBL/GenBank/DDBJ whole genome shotgun (WGS) entry which is preliminary data.</text>
</comment>
<keyword evidence="2 5" id="KW-0812">Transmembrane</keyword>
<evidence type="ECO:0000256" key="1">
    <source>
        <dbReference type="ARBA" id="ARBA00004141"/>
    </source>
</evidence>
<feature type="transmembrane region" description="Helical" evidence="5">
    <location>
        <begin position="242"/>
        <end position="261"/>
    </location>
</feature>
<dbReference type="InterPro" id="IPR050638">
    <property type="entry name" value="AA-Vitamin_Transporters"/>
</dbReference>
<evidence type="ECO:0000256" key="4">
    <source>
        <dbReference type="ARBA" id="ARBA00023136"/>
    </source>
</evidence>